<feature type="repeat" description="ANK" evidence="3">
    <location>
        <begin position="112"/>
        <end position="144"/>
    </location>
</feature>
<dbReference type="OrthoDB" id="341259at2759"/>
<evidence type="ECO:0000256" key="4">
    <source>
        <dbReference type="SAM" id="MobiDB-lite"/>
    </source>
</evidence>
<keyword evidence="1" id="KW-0677">Repeat</keyword>
<dbReference type="InterPro" id="IPR002110">
    <property type="entry name" value="Ankyrin_rpt"/>
</dbReference>
<feature type="repeat" description="ANK" evidence="3">
    <location>
        <begin position="79"/>
        <end position="111"/>
    </location>
</feature>
<feature type="repeat" description="ANK" evidence="3">
    <location>
        <begin position="145"/>
        <end position="177"/>
    </location>
</feature>
<reference evidence="5 6" key="1">
    <citation type="submission" date="2020-11" db="EMBL/GenBank/DDBJ databases">
        <authorList>
            <person name="Wallbank WR R."/>
            <person name="Pardo Diaz C."/>
            <person name="Kozak K."/>
            <person name="Martin S."/>
            <person name="Jiggins C."/>
            <person name="Moest M."/>
            <person name="Warren A I."/>
            <person name="Generalovic N T."/>
            <person name="Byers J.R.P. K."/>
            <person name="Montejo-Kovacevich G."/>
            <person name="Yen C E."/>
        </authorList>
    </citation>
    <scope>NUCLEOTIDE SEQUENCE [LARGE SCALE GENOMIC DNA]</scope>
</reference>
<dbReference type="InParanoid" id="A0A7R8YQS2"/>
<evidence type="ECO:0000313" key="6">
    <source>
        <dbReference type="Proteomes" id="UP000594454"/>
    </source>
</evidence>
<dbReference type="PANTHER" id="PTHR24193:SF121">
    <property type="entry name" value="ADA2A-CONTAINING COMPLEX COMPONENT 3, ISOFORM D"/>
    <property type="match status" value="1"/>
</dbReference>
<dbReference type="Pfam" id="PF13637">
    <property type="entry name" value="Ank_4"/>
    <property type="match status" value="1"/>
</dbReference>
<dbReference type="SMART" id="SM00248">
    <property type="entry name" value="ANK"/>
    <property type="match status" value="4"/>
</dbReference>
<keyword evidence="2 3" id="KW-0040">ANK repeat</keyword>
<feature type="region of interest" description="Disordered" evidence="4">
    <location>
        <begin position="245"/>
        <end position="264"/>
    </location>
</feature>
<name>A0A7R8YQS2_HERIL</name>
<dbReference type="InterPro" id="IPR050663">
    <property type="entry name" value="Ankyrin-SOCS_Box"/>
</dbReference>
<dbReference type="PRINTS" id="PR01415">
    <property type="entry name" value="ANKYRIN"/>
</dbReference>
<evidence type="ECO:0000256" key="1">
    <source>
        <dbReference type="ARBA" id="ARBA00022737"/>
    </source>
</evidence>
<feature type="compositionally biased region" description="Polar residues" evidence="4">
    <location>
        <begin position="512"/>
        <end position="522"/>
    </location>
</feature>
<proteinExistence type="predicted"/>
<dbReference type="PROSITE" id="PS50088">
    <property type="entry name" value="ANK_REPEAT"/>
    <property type="match status" value="3"/>
</dbReference>
<organism evidence="5 6">
    <name type="scientific">Hermetia illucens</name>
    <name type="common">Black soldier fly</name>
    <dbReference type="NCBI Taxonomy" id="343691"/>
    <lineage>
        <taxon>Eukaryota</taxon>
        <taxon>Metazoa</taxon>
        <taxon>Ecdysozoa</taxon>
        <taxon>Arthropoda</taxon>
        <taxon>Hexapoda</taxon>
        <taxon>Insecta</taxon>
        <taxon>Pterygota</taxon>
        <taxon>Neoptera</taxon>
        <taxon>Endopterygota</taxon>
        <taxon>Diptera</taxon>
        <taxon>Brachycera</taxon>
        <taxon>Stratiomyomorpha</taxon>
        <taxon>Stratiomyidae</taxon>
        <taxon>Hermetiinae</taxon>
        <taxon>Hermetia</taxon>
    </lineage>
</organism>
<evidence type="ECO:0000256" key="3">
    <source>
        <dbReference type="PROSITE-ProRule" id="PRU00023"/>
    </source>
</evidence>
<dbReference type="Proteomes" id="UP000594454">
    <property type="component" value="Chromosome 2"/>
</dbReference>
<dbReference type="InterPro" id="IPR036770">
    <property type="entry name" value="Ankyrin_rpt-contain_sf"/>
</dbReference>
<dbReference type="FunCoup" id="A0A7R8YQS2">
    <property type="interactions" value="269"/>
</dbReference>
<dbReference type="AlphaFoldDB" id="A0A7R8YQS2"/>
<gene>
    <name evidence="5" type="ORF">HERILL_LOCUS4786</name>
</gene>
<dbReference type="GO" id="GO:0045944">
    <property type="term" value="P:positive regulation of transcription by RNA polymerase II"/>
    <property type="evidence" value="ECO:0007669"/>
    <property type="project" value="TreeGrafter"/>
</dbReference>
<dbReference type="GO" id="GO:0005634">
    <property type="term" value="C:nucleus"/>
    <property type="evidence" value="ECO:0007669"/>
    <property type="project" value="TreeGrafter"/>
</dbReference>
<feature type="compositionally biased region" description="Basic and acidic residues" evidence="4">
    <location>
        <begin position="461"/>
        <end position="473"/>
    </location>
</feature>
<accession>A0A7R8YQS2</accession>
<dbReference type="EMBL" id="LR899010">
    <property type="protein sequence ID" value="CAD7081691.1"/>
    <property type="molecule type" value="Genomic_DNA"/>
</dbReference>
<feature type="region of interest" description="Disordered" evidence="4">
    <location>
        <begin position="461"/>
        <end position="537"/>
    </location>
</feature>
<evidence type="ECO:0000256" key="2">
    <source>
        <dbReference type="ARBA" id="ARBA00023043"/>
    </source>
</evidence>
<dbReference type="Gene3D" id="1.25.40.20">
    <property type="entry name" value="Ankyrin repeat-containing domain"/>
    <property type="match status" value="1"/>
</dbReference>
<sequence length="537" mass="59975">MSTNMFSTKPDMKPQNSDFMMWSQDQTHTMGAQKGFTTAKPLISILDLGKLLLQYSRDGDAAKVHELIIKGAPFNADWLGMTPLHYAAKRNSYEICDMLLRGGINKDAKTKVDRTALHFAVYEGNKEVVELLLSRNAEVNIKDMLRMTALHWAIEKGHKAIVRLLLKHGADVSIVSKFDRTPITIAALTGQVDLIQELDAARHNQRNKVLLEAQENQSETNEAVNSITLDTLSTPKFDLSSLVEDEEMPLSKEENSDIQGRATNKCGLSDKNRVVVNENDEEIDYVEPIVNLMDDTKEMDESALEMLKHHGITMLPTDDPQNLLATALQGGRKLVLSEAGKLVLKEAGQSQMTESRLSDNGANMLRRISHNHSQSNRNSDKKMPIVLRHKTGTPLKSNKNVKIISLDMFRQMYGNDLCHPLKKIVKPNLNTTHQPKITKLIKLNNVSNRKPVVQKLSIQEFRDRTHHASESAKGESVSNDADDLPPNIIEVCSESDSEDETIDGRMTRSPIKINNLQSSNFPPSKPVLAVAPQTASR</sequence>
<dbReference type="PROSITE" id="PS50297">
    <property type="entry name" value="ANK_REP_REGION"/>
    <property type="match status" value="3"/>
</dbReference>
<dbReference type="GO" id="GO:0000976">
    <property type="term" value="F:transcription cis-regulatory region binding"/>
    <property type="evidence" value="ECO:0007669"/>
    <property type="project" value="TreeGrafter"/>
</dbReference>
<keyword evidence="6" id="KW-1185">Reference proteome</keyword>
<evidence type="ECO:0000313" key="5">
    <source>
        <dbReference type="EMBL" id="CAD7081691.1"/>
    </source>
</evidence>
<dbReference type="Pfam" id="PF12796">
    <property type="entry name" value="Ank_2"/>
    <property type="match status" value="1"/>
</dbReference>
<dbReference type="PANTHER" id="PTHR24193">
    <property type="entry name" value="ANKYRIN REPEAT PROTEIN"/>
    <property type="match status" value="1"/>
</dbReference>
<dbReference type="SUPFAM" id="SSF48403">
    <property type="entry name" value="Ankyrin repeat"/>
    <property type="match status" value="1"/>
</dbReference>
<protein>
    <submittedName>
        <fullName evidence="5">Uncharacterized protein</fullName>
    </submittedName>
</protein>